<name>A0ACD5WI10_AVESA</name>
<evidence type="ECO:0000313" key="2">
    <source>
        <dbReference type="Proteomes" id="UP001732700"/>
    </source>
</evidence>
<protein>
    <submittedName>
        <fullName evidence="1">Uncharacterized protein</fullName>
    </submittedName>
</protein>
<dbReference type="EnsemblPlants" id="AVESA.00010b.r2.4AG0642590.1">
    <property type="protein sequence ID" value="AVESA.00010b.r2.4AG0642590.1.CDS"/>
    <property type="gene ID" value="AVESA.00010b.r2.4AG0642590"/>
</dbReference>
<keyword evidence="2" id="KW-1185">Reference proteome</keyword>
<accession>A0ACD5WI10</accession>
<sequence>MPPAGIAMEFLSLVGRVLFASMFLISAFKEDDGFGSPSAKALEPKFNLFVKQVSTYTGMAVPHVQISTLMLITQYIRAFGGIMFIAYSSIGAFLLLVFLVFITPVMYDFYNYEMESPQFVQLFTQFLQNLALCGALIFFLGMKSSIPRTYPKRRTAKTKTA</sequence>
<dbReference type="Proteomes" id="UP001732700">
    <property type="component" value="Chromosome 4A"/>
</dbReference>
<reference evidence="1" key="1">
    <citation type="submission" date="2021-05" db="EMBL/GenBank/DDBJ databases">
        <authorList>
            <person name="Scholz U."/>
            <person name="Mascher M."/>
            <person name="Fiebig A."/>
        </authorList>
    </citation>
    <scope>NUCLEOTIDE SEQUENCE [LARGE SCALE GENOMIC DNA]</scope>
</reference>
<reference evidence="1" key="2">
    <citation type="submission" date="2025-09" db="UniProtKB">
        <authorList>
            <consortium name="EnsemblPlants"/>
        </authorList>
    </citation>
    <scope>IDENTIFICATION</scope>
</reference>
<proteinExistence type="predicted"/>
<evidence type="ECO:0000313" key="1">
    <source>
        <dbReference type="EnsemblPlants" id="AVESA.00010b.r2.4AG0642590.1.CDS"/>
    </source>
</evidence>
<organism evidence="1 2">
    <name type="scientific">Avena sativa</name>
    <name type="common">Oat</name>
    <dbReference type="NCBI Taxonomy" id="4498"/>
    <lineage>
        <taxon>Eukaryota</taxon>
        <taxon>Viridiplantae</taxon>
        <taxon>Streptophyta</taxon>
        <taxon>Embryophyta</taxon>
        <taxon>Tracheophyta</taxon>
        <taxon>Spermatophyta</taxon>
        <taxon>Magnoliopsida</taxon>
        <taxon>Liliopsida</taxon>
        <taxon>Poales</taxon>
        <taxon>Poaceae</taxon>
        <taxon>BOP clade</taxon>
        <taxon>Pooideae</taxon>
        <taxon>Poodae</taxon>
        <taxon>Poeae</taxon>
        <taxon>Poeae Chloroplast Group 1 (Aveneae type)</taxon>
        <taxon>Aveninae</taxon>
        <taxon>Avena</taxon>
    </lineage>
</organism>